<organism evidence="1 2">
    <name type="scientific">Candidatus Gottesmanbacteria bacterium RIFCSPHIGHO2_02_FULL_39_11</name>
    <dbReference type="NCBI Taxonomy" id="1798382"/>
    <lineage>
        <taxon>Bacteria</taxon>
        <taxon>Candidatus Gottesmaniibacteriota</taxon>
    </lineage>
</organism>
<name>A0A1F5ZVX0_9BACT</name>
<proteinExistence type="predicted"/>
<protein>
    <recommendedName>
        <fullName evidence="3">Addiction module toxin RelE</fullName>
    </recommendedName>
</protein>
<dbReference type="EMBL" id="MFJL01000010">
    <property type="protein sequence ID" value="OGG16636.1"/>
    <property type="molecule type" value="Genomic_DNA"/>
</dbReference>
<dbReference type="InterPro" id="IPR035093">
    <property type="entry name" value="RelE/ParE_toxin_dom_sf"/>
</dbReference>
<dbReference type="SUPFAM" id="SSF143011">
    <property type="entry name" value="RelE-like"/>
    <property type="match status" value="1"/>
</dbReference>
<evidence type="ECO:0000313" key="2">
    <source>
        <dbReference type="Proteomes" id="UP000176923"/>
    </source>
</evidence>
<dbReference type="Pfam" id="PF15738">
    <property type="entry name" value="YafQ_toxin"/>
    <property type="match status" value="1"/>
</dbReference>
<dbReference type="STRING" id="1798382.A3D77_08135"/>
<sequence>MKFQLAPMLIDKLKKQDVRIRNSFKKTLETFFKDPNNLELDNHELKREWKGFRSIDVTTDLCAIYQEDNLEGEPIAYFVALGTHKELYKK</sequence>
<accession>A0A1F5ZVX0</accession>
<dbReference type="Gene3D" id="3.30.2310.20">
    <property type="entry name" value="RelE-like"/>
    <property type="match status" value="1"/>
</dbReference>
<dbReference type="AlphaFoldDB" id="A0A1F5ZVX0"/>
<evidence type="ECO:0008006" key="3">
    <source>
        <dbReference type="Google" id="ProtNLM"/>
    </source>
</evidence>
<gene>
    <name evidence="1" type="ORF">A3D77_08135</name>
</gene>
<dbReference type="Proteomes" id="UP000176923">
    <property type="component" value="Unassembled WGS sequence"/>
</dbReference>
<reference evidence="1 2" key="1">
    <citation type="journal article" date="2016" name="Nat. Commun.">
        <title>Thousands of microbial genomes shed light on interconnected biogeochemical processes in an aquifer system.</title>
        <authorList>
            <person name="Anantharaman K."/>
            <person name="Brown C.T."/>
            <person name="Hug L.A."/>
            <person name="Sharon I."/>
            <person name="Castelle C.J."/>
            <person name="Probst A.J."/>
            <person name="Thomas B.C."/>
            <person name="Singh A."/>
            <person name="Wilkins M.J."/>
            <person name="Karaoz U."/>
            <person name="Brodie E.L."/>
            <person name="Williams K.H."/>
            <person name="Hubbard S.S."/>
            <person name="Banfield J.F."/>
        </authorList>
    </citation>
    <scope>NUCLEOTIDE SEQUENCE [LARGE SCALE GENOMIC DNA]</scope>
</reference>
<evidence type="ECO:0000313" key="1">
    <source>
        <dbReference type="EMBL" id="OGG16636.1"/>
    </source>
</evidence>
<comment type="caution">
    <text evidence="1">The sequence shown here is derived from an EMBL/GenBank/DDBJ whole genome shotgun (WGS) entry which is preliminary data.</text>
</comment>
<dbReference type="InterPro" id="IPR004386">
    <property type="entry name" value="Toxin_YafQ-like"/>
</dbReference>